<keyword evidence="3 8" id="KW-0812">Transmembrane</keyword>
<evidence type="ECO:0000256" key="1">
    <source>
        <dbReference type="ARBA" id="ARBA00004651"/>
    </source>
</evidence>
<feature type="transmembrane region" description="Helical" evidence="8">
    <location>
        <begin position="16"/>
        <end position="36"/>
    </location>
</feature>
<dbReference type="RefSeq" id="WP_150353697.1">
    <property type="nucleotide sequence ID" value="NZ_RZNZ01000009.1"/>
</dbReference>
<dbReference type="EMBL" id="RZNZ01000009">
    <property type="protein sequence ID" value="KAA8820014.1"/>
    <property type="molecule type" value="Genomic_DNA"/>
</dbReference>
<dbReference type="EMBL" id="RZOA01000006">
    <property type="protein sequence ID" value="KAA8823754.1"/>
    <property type="molecule type" value="Genomic_DNA"/>
</dbReference>
<sequence>MIRIGLRDARSHFRRFAMSIIAIALGVAFVVGSFCFREMMNNQVSEMMATNSDHDVYVRGSDEVTDDDSSDGGSSDTGQSDSGATEYNTISIDLTDAISKVDGVEDASVTYSVSGVVLVDANGDAVATMGSPTMATGFSADHPWRSATFTSGTYPTADDEIALHSFAAEKSGLKVGDKAKVVYSDGPKDVTVTGIFATDATQAGAIVIGVTPSVAKHYSDLTNDEPDKTGRIGVYGSANGGKPLTDAQQTELADRINAALPADAHAHAITGDAYRDEATKSTQDALGFVQPLILIFAVIALFVGSFIIANTFSMIVRESMRGYALLRSIGASPMQVFSTVIVQAVLLGLVGSGLGIGLGWGMVELIVAVMAYMGTPLSGAIAPSATDMIAGLIVGLVVTLVGASLPARRAAFAPPIQAMNETVNPEKPVAPRGVAGAVLCVLGAATWLWTARIALADGDPTSIDALNRFAAWTGTGWPLGVGAGLLVIGVIMLGPALVGPAGVVLGWIPSHVFPVTGRLASRNLARSKRRTANTAAALFVGIAIVSCLGVVASSAKASVASIVDTGLKADFAVFSASSGQIPEGAEQAIRDVDGLKSVSANRFILGAKFDGERVQGMTFAAQDTLFTDVFAPEAKAGNADEALRGGQLVVGQTIAEDRGWNVGDKVRVTTENTVVDEDATAKAQADYQASIQAQIATLQTQLQRQTAARDIAGAQDTAAKIQQVTDDAKNVDPASFVKTKTVKVDKELTVGAIISNNVYRTCVIMNDELGDELGTKQTMFTTMMYLVAEPGQDVNDLQERLKDAVKSYYVVSVMNRDEYKSTMSSMVDQILLILYALLALSIVIAIFGIVNTLALSVSERTREIGLLRAIGTSRGQVRGMLGIEAAIISVFGTLLGLAVGVAAGVVIRAVYASQGLEVLSIPWDQIGAFLILSILVGLIASVSPASRALKQPVLDAVSSE</sequence>
<dbReference type="InterPro" id="IPR003838">
    <property type="entry name" value="ABC3_permease_C"/>
</dbReference>
<proteinExistence type="inferred from homology"/>
<feature type="domain" description="MacB-like periplasmic core" evidence="10">
    <location>
        <begin position="17"/>
        <end position="207"/>
    </location>
</feature>
<keyword evidence="14" id="KW-1185">Reference proteome</keyword>
<dbReference type="AlphaFoldDB" id="A0A5J5DUQ1"/>
<feature type="compositionally biased region" description="Low complexity" evidence="7">
    <location>
        <begin position="71"/>
        <end position="83"/>
    </location>
</feature>
<evidence type="ECO:0000256" key="2">
    <source>
        <dbReference type="ARBA" id="ARBA00022475"/>
    </source>
</evidence>
<keyword evidence="5 8" id="KW-0472">Membrane</keyword>
<evidence type="ECO:0000256" key="6">
    <source>
        <dbReference type="ARBA" id="ARBA00038076"/>
    </source>
</evidence>
<organism evidence="12 13">
    <name type="scientific">Bifidobacterium vespertilionis</name>
    <dbReference type="NCBI Taxonomy" id="2562524"/>
    <lineage>
        <taxon>Bacteria</taxon>
        <taxon>Bacillati</taxon>
        <taxon>Actinomycetota</taxon>
        <taxon>Actinomycetes</taxon>
        <taxon>Bifidobacteriales</taxon>
        <taxon>Bifidobacteriaceae</taxon>
        <taxon>Bifidobacterium</taxon>
    </lineage>
</organism>
<feature type="domain" description="ABC3 transporter permease C-terminal" evidence="9">
    <location>
        <begin position="836"/>
        <end position="952"/>
    </location>
</feature>
<dbReference type="GO" id="GO:0005886">
    <property type="term" value="C:plasma membrane"/>
    <property type="evidence" value="ECO:0007669"/>
    <property type="project" value="UniProtKB-SubCell"/>
</dbReference>
<feature type="transmembrane region" description="Helical" evidence="8">
    <location>
        <begin position="531"/>
        <end position="552"/>
    </location>
</feature>
<evidence type="ECO:0000256" key="3">
    <source>
        <dbReference type="ARBA" id="ARBA00022692"/>
    </source>
</evidence>
<dbReference type="Proteomes" id="UP000345527">
    <property type="component" value="Unassembled WGS sequence"/>
</dbReference>
<feature type="transmembrane region" description="Helical" evidence="8">
    <location>
        <begin position="926"/>
        <end position="945"/>
    </location>
</feature>
<feature type="transmembrane region" description="Helical" evidence="8">
    <location>
        <begin position="485"/>
        <end position="510"/>
    </location>
</feature>
<evidence type="ECO:0000313" key="12">
    <source>
        <dbReference type="EMBL" id="KAA8823754.1"/>
    </source>
</evidence>
<protein>
    <submittedName>
        <fullName evidence="12">FtsX-like permease family protein</fullName>
    </submittedName>
</protein>
<dbReference type="Proteomes" id="UP000374630">
    <property type="component" value="Unassembled WGS sequence"/>
</dbReference>
<accession>A0A5J5DUQ1</accession>
<keyword evidence="2" id="KW-1003">Cell membrane</keyword>
<feature type="transmembrane region" description="Helical" evidence="8">
    <location>
        <begin position="365"/>
        <end position="382"/>
    </location>
</feature>
<feature type="transmembrane region" description="Helical" evidence="8">
    <location>
        <begin position="879"/>
        <end position="906"/>
    </location>
</feature>
<evidence type="ECO:0000259" key="9">
    <source>
        <dbReference type="Pfam" id="PF02687"/>
    </source>
</evidence>
<keyword evidence="4 8" id="KW-1133">Transmembrane helix</keyword>
<evidence type="ECO:0000256" key="4">
    <source>
        <dbReference type="ARBA" id="ARBA00022989"/>
    </source>
</evidence>
<name>A0A5J5DUQ1_9BIFI</name>
<evidence type="ECO:0000313" key="14">
    <source>
        <dbReference type="Proteomes" id="UP000374630"/>
    </source>
</evidence>
<feature type="transmembrane region" description="Helical" evidence="8">
    <location>
        <begin position="292"/>
        <end position="316"/>
    </location>
</feature>
<evidence type="ECO:0000256" key="5">
    <source>
        <dbReference type="ARBA" id="ARBA00023136"/>
    </source>
</evidence>
<reference evidence="13 14" key="1">
    <citation type="journal article" date="2019" name="Syst. Appl. Microbiol.">
        <title>Characterization of Bifidobacterium species in feaces of the Egyptian fruit bat: Description of B. vespertilionis sp. nov. and B. rousetti sp. nov.</title>
        <authorList>
            <person name="Modesto M."/>
            <person name="Satti M."/>
            <person name="Watanabe K."/>
            <person name="Puglisi E."/>
            <person name="Morelli L."/>
            <person name="Huang C.-H."/>
            <person name="Liou J.-S."/>
            <person name="Miyashita M."/>
            <person name="Tamura T."/>
            <person name="Saito S."/>
            <person name="Mori K."/>
            <person name="Huang L."/>
            <person name="Sciavilla P."/>
            <person name="Sandri C."/>
            <person name="Spiezio C."/>
            <person name="Vitali F."/>
            <person name="Cavalieri D."/>
            <person name="Perpetuini G."/>
            <person name="Tofalo R."/>
            <person name="Bonetti A."/>
            <person name="Arita M."/>
            <person name="Mattarelli P."/>
        </authorList>
    </citation>
    <scope>NUCLEOTIDE SEQUENCE [LARGE SCALE GENOMIC DNA]</scope>
    <source>
        <strain evidence="11 14">RST16</strain>
        <strain evidence="12 13">RST8</strain>
    </source>
</reference>
<dbReference type="Pfam" id="PF12704">
    <property type="entry name" value="MacB_PCD"/>
    <property type="match status" value="1"/>
</dbReference>
<feature type="transmembrane region" description="Helical" evidence="8">
    <location>
        <begin position="830"/>
        <end position="858"/>
    </location>
</feature>
<comment type="caution">
    <text evidence="12">The sequence shown here is derived from an EMBL/GenBank/DDBJ whole genome shotgun (WGS) entry which is preliminary data.</text>
</comment>
<feature type="region of interest" description="Disordered" evidence="7">
    <location>
        <begin position="59"/>
        <end position="86"/>
    </location>
</feature>
<comment type="similarity">
    <text evidence="6">Belongs to the ABC-4 integral membrane protein family.</text>
</comment>
<evidence type="ECO:0000313" key="11">
    <source>
        <dbReference type="EMBL" id="KAA8820014.1"/>
    </source>
</evidence>
<comment type="subcellular location">
    <subcellularLocation>
        <location evidence="1">Cell membrane</location>
        <topology evidence="1">Multi-pass membrane protein</topology>
    </subcellularLocation>
</comment>
<evidence type="ECO:0000256" key="7">
    <source>
        <dbReference type="SAM" id="MobiDB-lite"/>
    </source>
</evidence>
<feature type="transmembrane region" description="Helical" evidence="8">
    <location>
        <begin position="429"/>
        <end position="449"/>
    </location>
</feature>
<feature type="transmembrane region" description="Helical" evidence="8">
    <location>
        <begin position="388"/>
        <end position="408"/>
    </location>
</feature>
<dbReference type="GO" id="GO:0022857">
    <property type="term" value="F:transmembrane transporter activity"/>
    <property type="evidence" value="ECO:0007669"/>
    <property type="project" value="TreeGrafter"/>
</dbReference>
<dbReference type="InterPro" id="IPR025857">
    <property type="entry name" value="MacB_PCD"/>
</dbReference>
<dbReference type="OrthoDB" id="9780560at2"/>
<evidence type="ECO:0000256" key="8">
    <source>
        <dbReference type="SAM" id="Phobius"/>
    </source>
</evidence>
<dbReference type="PANTHER" id="PTHR30572">
    <property type="entry name" value="MEMBRANE COMPONENT OF TRANSPORTER-RELATED"/>
    <property type="match status" value="1"/>
</dbReference>
<gene>
    <name evidence="12" type="ORF">EM848_04245</name>
    <name evidence="11" type="ORF">EMO90_07335</name>
</gene>
<evidence type="ECO:0000313" key="13">
    <source>
        <dbReference type="Proteomes" id="UP000345527"/>
    </source>
</evidence>
<evidence type="ECO:0000259" key="10">
    <source>
        <dbReference type="Pfam" id="PF12704"/>
    </source>
</evidence>
<dbReference type="Pfam" id="PF02687">
    <property type="entry name" value="FtsX"/>
    <property type="match status" value="2"/>
</dbReference>
<dbReference type="InterPro" id="IPR050250">
    <property type="entry name" value="Macrolide_Exporter_MacB"/>
</dbReference>
<feature type="domain" description="ABC3 transporter permease C-terminal" evidence="9">
    <location>
        <begin position="295"/>
        <end position="415"/>
    </location>
</feature>
<dbReference type="PANTHER" id="PTHR30572:SF4">
    <property type="entry name" value="ABC TRANSPORTER PERMEASE YTRF"/>
    <property type="match status" value="1"/>
</dbReference>